<organism evidence="1 2">
    <name type="scientific">Rhizopogon vinicolor AM-OR11-026</name>
    <dbReference type="NCBI Taxonomy" id="1314800"/>
    <lineage>
        <taxon>Eukaryota</taxon>
        <taxon>Fungi</taxon>
        <taxon>Dikarya</taxon>
        <taxon>Basidiomycota</taxon>
        <taxon>Agaricomycotina</taxon>
        <taxon>Agaricomycetes</taxon>
        <taxon>Agaricomycetidae</taxon>
        <taxon>Boletales</taxon>
        <taxon>Suillineae</taxon>
        <taxon>Rhizopogonaceae</taxon>
        <taxon>Rhizopogon</taxon>
    </lineage>
</organism>
<dbReference type="InParanoid" id="A0A1B7MJM7"/>
<protein>
    <submittedName>
        <fullName evidence="1">Uncharacterized protein</fullName>
    </submittedName>
</protein>
<dbReference type="EMBL" id="KV448909">
    <property type="protein sequence ID" value="OAX32813.1"/>
    <property type="molecule type" value="Genomic_DNA"/>
</dbReference>
<dbReference type="OrthoDB" id="8954335at2759"/>
<evidence type="ECO:0000313" key="2">
    <source>
        <dbReference type="Proteomes" id="UP000092154"/>
    </source>
</evidence>
<dbReference type="AlphaFoldDB" id="A0A1B7MJM7"/>
<sequence>MRRRTWLNILHSRWQNLRYCAEELQLVLRVPVPEAGAYFSGLHWQQGDMDNWWTQNQAHVKKSGIASVAHACITTMIMCTKNDTWSPGRRCNAASSTN</sequence>
<gene>
    <name evidence="1" type="ORF">K503DRAFT_726635</name>
</gene>
<name>A0A1B7MJM7_9AGAM</name>
<evidence type="ECO:0000313" key="1">
    <source>
        <dbReference type="EMBL" id="OAX32813.1"/>
    </source>
</evidence>
<keyword evidence="2" id="KW-1185">Reference proteome</keyword>
<reference evidence="1 2" key="1">
    <citation type="submission" date="2016-06" db="EMBL/GenBank/DDBJ databases">
        <title>Comparative genomics of the ectomycorrhizal sister species Rhizopogon vinicolor and Rhizopogon vesiculosus (Basidiomycota: Boletales) reveals a divergence of the mating type B locus.</title>
        <authorList>
            <consortium name="DOE Joint Genome Institute"/>
            <person name="Mujic A.B."/>
            <person name="Kuo A."/>
            <person name="Tritt A."/>
            <person name="Lipzen A."/>
            <person name="Chen C."/>
            <person name="Johnson J."/>
            <person name="Sharma A."/>
            <person name="Barry K."/>
            <person name="Grigoriev I.V."/>
            <person name="Spatafora J.W."/>
        </authorList>
    </citation>
    <scope>NUCLEOTIDE SEQUENCE [LARGE SCALE GENOMIC DNA]</scope>
    <source>
        <strain evidence="1 2">AM-OR11-026</strain>
    </source>
</reference>
<accession>A0A1B7MJM7</accession>
<dbReference type="Proteomes" id="UP000092154">
    <property type="component" value="Unassembled WGS sequence"/>
</dbReference>
<proteinExistence type="predicted"/>